<dbReference type="GO" id="GO:0045104">
    <property type="term" value="P:intermediate filament cytoskeleton organization"/>
    <property type="evidence" value="ECO:0007669"/>
    <property type="project" value="InterPro"/>
</dbReference>
<accession>A0A8J7NHQ2</accession>
<evidence type="ECO:0000256" key="2">
    <source>
        <dbReference type="ARBA" id="ARBA00022553"/>
    </source>
</evidence>
<dbReference type="Pfam" id="PF23160">
    <property type="entry name" value="Spectrin_1st_PEPL"/>
    <property type="match status" value="1"/>
</dbReference>
<dbReference type="Gene3D" id="3.30.160.780">
    <property type="match status" value="1"/>
</dbReference>
<organism evidence="10 11">
    <name type="scientific">Atractosteus spatula</name>
    <name type="common">Alligator gar</name>
    <name type="synonym">Lepisosteus spatula</name>
    <dbReference type="NCBI Taxonomy" id="7917"/>
    <lineage>
        <taxon>Eukaryota</taxon>
        <taxon>Metazoa</taxon>
        <taxon>Chordata</taxon>
        <taxon>Craniata</taxon>
        <taxon>Vertebrata</taxon>
        <taxon>Euteleostomi</taxon>
        <taxon>Actinopterygii</taxon>
        <taxon>Neopterygii</taxon>
        <taxon>Holostei</taxon>
        <taxon>Semionotiformes</taxon>
        <taxon>Lepisosteidae</taxon>
        <taxon>Atractosteus</taxon>
    </lineage>
</organism>
<dbReference type="GO" id="GO:0005882">
    <property type="term" value="C:intermediate filament"/>
    <property type="evidence" value="ECO:0007669"/>
    <property type="project" value="TreeGrafter"/>
</dbReference>
<feature type="coiled-coil region" evidence="5">
    <location>
        <begin position="666"/>
        <end position="742"/>
    </location>
</feature>
<feature type="domain" description="Periplakin-like plectin repeat" evidence="9">
    <location>
        <begin position="1417"/>
        <end position="1562"/>
    </location>
</feature>
<dbReference type="Pfam" id="PF17902">
    <property type="entry name" value="SH3_10"/>
    <property type="match status" value="1"/>
</dbReference>
<feature type="domain" description="Periplakin/Envoplakin N-terminal" evidence="8">
    <location>
        <begin position="68"/>
        <end position="139"/>
    </location>
</feature>
<dbReference type="GO" id="GO:0042060">
    <property type="term" value="P:wound healing"/>
    <property type="evidence" value="ECO:0007669"/>
    <property type="project" value="TreeGrafter"/>
</dbReference>
<dbReference type="Proteomes" id="UP000736164">
    <property type="component" value="Unassembled WGS sequence"/>
</dbReference>
<dbReference type="Pfam" id="PF00435">
    <property type="entry name" value="Spectrin"/>
    <property type="match status" value="1"/>
</dbReference>
<evidence type="ECO:0000313" key="10">
    <source>
        <dbReference type="EMBL" id="MBN3314219.1"/>
    </source>
</evidence>
<feature type="coiled-coil region" evidence="5">
    <location>
        <begin position="972"/>
        <end position="999"/>
    </location>
</feature>
<evidence type="ECO:0000256" key="4">
    <source>
        <dbReference type="ARBA" id="ARBA00023054"/>
    </source>
</evidence>
<dbReference type="Pfam" id="PF26346">
    <property type="entry name" value="Plectin_PPL"/>
    <property type="match status" value="3"/>
</dbReference>
<dbReference type="SUPFAM" id="SSF46966">
    <property type="entry name" value="Spectrin repeat"/>
    <property type="match status" value="4"/>
</dbReference>
<dbReference type="FunFam" id="3.30.160.780:FF:000002">
    <property type="entry name" value="Envoplakin b"/>
    <property type="match status" value="1"/>
</dbReference>
<feature type="region of interest" description="Disordered" evidence="6">
    <location>
        <begin position="500"/>
        <end position="523"/>
    </location>
</feature>
<dbReference type="EMBL" id="JAAWVO010014709">
    <property type="protein sequence ID" value="MBN3314219.1"/>
    <property type="molecule type" value="Genomic_DNA"/>
</dbReference>
<keyword evidence="3" id="KW-0677">Repeat</keyword>
<feature type="domain" description="Periplakin-like plectin repeat" evidence="9">
    <location>
        <begin position="960"/>
        <end position="1123"/>
    </location>
</feature>
<feature type="coiled-coil region" evidence="5">
    <location>
        <begin position="1529"/>
        <end position="1598"/>
    </location>
</feature>
<feature type="compositionally biased region" description="Polar residues" evidence="6">
    <location>
        <begin position="776"/>
        <end position="789"/>
    </location>
</feature>
<dbReference type="Gene3D" id="3.90.1290.10">
    <property type="entry name" value="Plakin repeat"/>
    <property type="match status" value="1"/>
</dbReference>
<dbReference type="InterPro" id="IPR058847">
    <property type="entry name" value="Plectin_PPL"/>
</dbReference>
<feature type="coiled-coil region" evidence="5">
    <location>
        <begin position="1631"/>
        <end position="1672"/>
    </location>
</feature>
<dbReference type="GO" id="GO:0005737">
    <property type="term" value="C:cytoplasm"/>
    <property type="evidence" value="ECO:0007669"/>
    <property type="project" value="TreeGrafter"/>
</dbReference>
<evidence type="ECO:0000259" key="9">
    <source>
        <dbReference type="Pfam" id="PF26346"/>
    </source>
</evidence>
<dbReference type="PANTHER" id="PTHR23169">
    <property type="entry name" value="ENVOPLAKIN"/>
    <property type="match status" value="1"/>
</dbReference>
<evidence type="ECO:0000256" key="5">
    <source>
        <dbReference type="SAM" id="Coils"/>
    </source>
</evidence>
<dbReference type="SMART" id="SM00150">
    <property type="entry name" value="SPEC"/>
    <property type="match status" value="2"/>
</dbReference>
<evidence type="ECO:0000256" key="3">
    <source>
        <dbReference type="ARBA" id="ARBA00022737"/>
    </source>
</evidence>
<feature type="region of interest" description="Disordered" evidence="6">
    <location>
        <begin position="771"/>
        <end position="792"/>
    </location>
</feature>
<feature type="coiled-coil region" evidence="5">
    <location>
        <begin position="1381"/>
        <end position="1445"/>
    </location>
</feature>
<evidence type="ECO:0000256" key="1">
    <source>
        <dbReference type="ARBA" id="ARBA00009109"/>
    </source>
</evidence>
<keyword evidence="2" id="KW-0597">Phosphoprotein</keyword>
<evidence type="ECO:0000256" key="6">
    <source>
        <dbReference type="SAM" id="MobiDB-lite"/>
    </source>
</evidence>
<name>A0A8J7NHQ2_ATRSP</name>
<dbReference type="Gene3D" id="2.30.30.40">
    <property type="entry name" value="SH3 Domains"/>
    <property type="match status" value="1"/>
</dbReference>
<comment type="similarity">
    <text evidence="1">Belongs to the plakin or cytolinker family.</text>
</comment>
<feature type="coiled-coil region" evidence="5">
    <location>
        <begin position="1471"/>
        <end position="1505"/>
    </location>
</feature>
<dbReference type="GO" id="GO:0016020">
    <property type="term" value="C:membrane"/>
    <property type="evidence" value="ECO:0007669"/>
    <property type="project" value="TreeGrafter"/>
</dbReference>
<keyword evidence="11" id="KW-1185">Reference proteome</keyword>
<dbReference type="SUPFAM" id="SSF75399">
    <property type="entry name" value="Plakin repeat"/>
    <property type="match status" value="2"/>
</dbReference>
<dbReference type="FunFam" id="1.20.58.60:FF:000109">
    <property type="entry name" value="Periplakin"/>
    <property type="match status" value="1"/>
</dbReference>
<protein>
    <submittedName>
        <fullName evidence="10">EVPL protein</fullName>
    </submittedName>
</protein>
<dbReference type="InterPro" id="IPR043197">
    <property type="entry name" value="Plakin"/>
</dbReference>
<dbReference type="GO" id="GO:0005198">
    <property type="term" value="F:structural molecule activity"/>
    <property type="evidence" value="ECO:0007669"/>
    <property type="project" value="TreeGrafter"/>
</dbReference>
<feature type="non-terminal residue" evidence="10">
    <location>
        <position position="1"/>
    </location>
</feature>
<keyword evidence="4 5" id="KW-0175">Coiled coil</keyword>
<dbReference type="InterPro" id="IPR055419">
    <property type="entry name" value="Spectrin_PEPL/EVPL"/>
</dbReference>
<gene>
    <name evidence="10" type="primary">Evpl</name>
    <name evidence="10" type="ORF">GTO95_0013023</name>
</gene>
<feature type="domain" description="Periplakin-like plectin repeat" evidence="9">
    <location>
        <begin position="1197"/>
        <end position="1361"/>
    </location>
</feature>
<dbReference type="InterPro" id="IPR002017">
    <property type="entry name" value="Spectrin_repeat"/>
</dbReference>
<sequence length="2016" mass="232289">MQKSADRVERDVLSAEEKLKLTYCTGTGKEQAAQSLQPPGVCDTSASCRIDAVVQEALCSPYRTPLCDKENQVKGLPFQHQKENADNLAEAEGLLKDLFLDVDRAKKLKHPQASEIESDVSNLHDRWSADCKFYREVYEAKKEIGLAPKIGWVQILNQKQRQVNTEEYGPGMPELEKQIASHNILHKEIEAYGPQLDANSTSSPEELAAIQKQYQNLLENSKWRRHYLGSLYDYMQGCTKELVYLNEQQEKILKQDWSDRLTDPSDIRRQYENFKNNSLLAHESEVNKLQDDGDRLIEMKHPASPTIQAHRDALRNEWQSFLNLCICQETHLDNVEDYRKYQDDVDTLSGSLKKLNASLDPKALSNKTNSEMQLLLETEEKTVQQNDQLLADLRKRSTKIAPLKLRRTSPTKPTSVESLCDWETEEASVTRGEKCTLKDNSSAENWVLQSSNGQTKTLPGVCFLIPPPDHEAIDKVDRLGAELAELRKKRAALQSSLKSQTLEAVRPQRSGLVSSTPEDPKVKQLSASLDQIDKELAQTEKDILRRLRTPLDRSSPSQDLANRLKEQERAAKALQDLEKERAAAQREVQPLLAQQPSGPAPSPLPLKLSNAKNKQDDITALCDLYTRKANASMELENQIKKVDGIIAGFESRLAKDTGVPDTPNAIQTHTQDLQRMRKELAGKQDELQKLSRDLETMEQLCSSLQKGYQEYCPDIRRQEAEVQRLKNRYANVNSQLLQRENLMQEAANKNQAFTSTTQSLNSFLNSLPNNKISPGDSLSQVNAKQSSQKRVVEDIRRKGEDVDRVVDLSNDLQSVLSEYETNSDKYRGTLDSSVGITDAKRLQTSSLADAVQREEKALVNRYAEVSAENEQMLNQMGFAKNIIAQNEDKVNQVVVQQQLQQKSMVETDNLKSILAEETSRRTRVEMDLDNCMKRMMSLKSRRGVERLEEKEVVQYYRDPKLESELVSLRSRIQDESSRRARTQTEIEVANKKIISVEQELKTIQPKLLTKEVTEIEKDPQLDIEASRLRDEIRRMKEEVRLKETDIVHIRTDISILEKKQPLVKEKVVKKEVVKVEKNPEMLRAVRSFENEISNESQRCKSLNDEIFNIRSQINTLERIIPTVQPKIVTKEVKKVEQDPELINESKKIRTLIEEERSMNNSLFAEISKLQLRYNQVDQTKPKVEIKEIINEIYRVDPETEVELARLRKELQDSSRRRADLEKEISIVLVDLQALRSQKPKVELKEVTQEVIKEERSPEIIRELNRLNEQVTQLQNTYNNTQLQLPLLRKERDEWKVEKSKVETKLVTKEVIKYENDPLLEKEANRLNRELREEVQRRRTMEEMVFDLQNKYIVLERQKPEEKVVVQELVRLQKDPRQIMDHEKLSKELDKEVKSRRQLELEVQQLRALVEEKEKLLQQQDERQKKIAVEMELRQVKSRINELETAPPPIEEKIIMEEVLKVERDPKLEVVTSGLRTDLDKQRNEIMRLEREIRNITLKLEILQRDRSVEKTVYKEVIRVEKDKMLEGERSRLRDQVNQERNARRDLEDEIRRLTEKLNRLQGARTNTSQEETLLIQTKDSLLRDKEKMIRELRTLESERQHISISFQQQSKLMSERTQMSRQKSIKMDTDIKRLEMEILDEKDKLNKREITLRELQESLRKEDAKNSETQMRETNLSTKITILDPETGKDMSPYDAYMLGLIDRNQYIQLQQLECNWEEVTTTGPDGETSVLQDRKSGKQYSIKDALRDKKVTPTEVQLYREGKIPISEFALLVAGETKKQPLLNTPLSAQRSSFTSSSLNVLGGDENYPISGAIDTTTKSRMSIRSAMTRKLIDPNTGQKLLEAQAATGGIVDITNKDRYSVHKAAERGFIDTTSVNRLLNAQKAFTGVEDPVTKARLSVGEAVQKGWMSKDNAMRYMEVQYLTGGLVDPKRAGRISVTEAVNQKLIDSAMAKELQDESCYTKDVVDPITKQKINYKEAMARCQKDRTTGLLLLPVASIDSSYSSPRSSTYSSYY</sequence>
<dbReference type="InterPro" id="IPR001101">
    <property type="entry name" value="Plectin_repeat"/>
</dbReference>
<dbReference type="FunFam" id="3.90.1290.10:FF:000010">
    <property type="entry name" value="Envoplakin a"/>
    <property type="match status" value="1"/>
</dbReference>
<reference evidence="10" key="1">
    <citation type="journal article" date="2021" name="Cell">
        <title>Tracing the genetic footprints of vertebrate landing in non-teleost ray-finned fishes.</title>
        <authorList>
            <person name="Bi X."/>
            <person name="Wang K."/>
            <person name="Yang L."/>
            <person name="Pan H."/>
            <person name="Jiang H."/>
            <person name="Wei Q."/>
            <person name="Fang M."/>
            <person name="Yu H."/>
            <person name="Zhu C."/>
            <person name="Cai Y."/>
            <person name="He Y."/>
            <person name="Gan X."/>
            <person name="Zeng H."/>
            <person name="Yu D."/>
            <person name="Zhu Y."/>
            <person name="Jiang H."/>
            <person name="Qiu Q."/>
            <person name="Yang H."/>
            <person name="Zhang Y.E."/>
            <person name="Wang W."/>
            <person name="Zhu M."/>
            <person name="He S."/>
            <person name="Zhang G."/>
        </authorList>
    </citation>
    <scope>NUCLEOTIDE SEQUENCE</scope>
    <source>
        <strain evidence="10">Allg_001</strain>
    </source>
</reference>
<proteinExistence type="inferred from homology"/>
<feature type="domain" description="Desmoplakin SH3" evidence="7">
    <location>
        <begin position="402"/>
        <end position="466"/>
    </location>
</feature>
<dbReference type="FunFam" id="1.20.58.60:FF:000178">
    <property type="entry name" value="Envoplakin a"/>
    <property type="match status" value="1"/>
</dbReference>
<dbReference type="InterPro" id="IPR035915">
    <property type="entry name" value="Plakin_repeat_sf"/>
</dbReference>
<evidence type="ECO:0000313" key="11">
    <source>
        <dbReference type="Proteomes" id="UP000736164"/>
    </source>
</evidence>
<dbReference type="PANTHER" id="PTHR23169:SF7">
    <property type="entry name" value="ENVOPLAKIN"/>
    <property type="match status" value="1"/>
</dbReference>
<dbReference type="CDD" id="cd00176">
    <property type="entry name" value="SPEC"/>
    <property type="match status" value="1"/>
</dbReference>
<feature type="non-terminal residue" evidence="10">
    <location>
        <position position="2016"/>
    </location>
</feature>
<dbReference type="InterPro" id="IPR041615">
    <property type="entry name" value="Desmoplakin_SH3"/>
</dbReference>
<dbReference type="FunFam" id="2.30.30.40:FF:000088">
    <property type="entry name" value="Periplakin"/>
    <property type="match status" value="1"/>
</dbReference>
<evidence type="ECO:0000259" key="7">
    <source>
        <dbReference type="Pfam" id="PF17902"/>
    </source>
</evidence>
<evidence type="ECO:0000259" key="8">
    <source>
        <dbReference type="Pfam" id="PF23160"/>
    </source>
</evidence>
<dbReference type="InterPro" id="IPR018159">
    <property type="entry name" value="Spectrin/alpha-actinin"/>
</dbReference>
<dbReference type="Pfam" id="PF00681">
    <property type="entry name" value="Plectin"/>
    <property type="match status" value="3"/>
</dbReference>
<dbReference type="GO" id="GO:0045296">
    <property type="term" value="F:cadherin binding"/>
    <property type="evidence" value="ECO:0007669"/>
    <property type="project" value="TreeGrafter"/>
</dbReference>
<comment type="caution">
    <text evidence="10">The sequence shown here is derived from an EMBL/GenBank/DDBJ whole genome shotgun (WGS) entry which is preliminary data.</text>
</comment>
<feature type="coiled-coil region" evidence="5">
    <location>
        <begin position="1203"/>
        <end position="1283"/>
    </location>
</feature>
<dbReference type="SMART" id="SM00250">
    <property type="entry name" value="PLEC"/>
    <property type="match status" value="7"/>
</dbReference>
<dbReference type="Gene3D" id="1.20.58.60">
    <property type="match status" value="4"/>
</dbReference>
<feature type="region of interest" description="Disordered" evidence="6">
    <location>
        <begin position="580"/>
        <end position="605"/>
    </location>
</feature>